<evidence type="ECO:0008006" key="3">
    <source>
        <dbReference type="Google" id="ProtNLM"/>
    </source>
</evidence>
<dbReference type="Proteomes" id="UP000184241">
    <property type="component" value="Unassembled WGS sequence"/>
</dbReference>
<dbReference type="AlphaFoldDB" id="A0A1M5Y6L9"/>
<proteinExistence type="predicted"/>
<gene>
    <name evidence="1" type="ORF">SAMN02745941_01860</name>
</gene>
<sequence>MQINEYILNIKELTKDFIKENLGELIDFDVMSLPEERGIFFIYKKDSNELEYIGSADEANSNIKDTLSEYLNPEFTQLEFRNKVMHSIYNSINWVENEIGEEVKNVEQINKTIEYIKGNYKIRVIVFPSDTELKDIKLIKKACISLENPNLND</sequence>
<dbReference type="RefSeq" id="WP_073018844.1">
    <property type="nucleotide sequence ID" value="NZ_FQXU01000005.1"/>
</dbReference>
<dbReference type="EMBL" id="FQXU01000005">
    <property type="protein sequence ID" value="SHI07133.1"/>
    <property type="molecule type" value="Genomic_DNA"/>
</dbReference>
<protein>
    <recommendedName>
        <fullName evidence="3">GIY-YIG domain-containing protein</fullName>
    </recommendedName>
</protein>
<evidence type="ECO:0000313" key="1">
    <source>
        <dbReference type="EMBL" id="SHI07133.1"/>
    </source>
</evidence>
<evidence type="ECO:0000313" key="2">
    <source>
        <dbReference type="Proteomes" id="UP000184241"/>
    </source>
</evidence>
<name>A0A1M5Y6L9_9CLOT</name>
<organism evidence="1 2">
    <name type="scientific">Clostridium intestinale DSM 6191</name>
    <dbReference type="NCBI Taxonomy" id="1121320"/>
    <lineage>
        <taxon>Bacteria</taxon>
        <taxon>Bacillati</taxon>
        <taxon>Bacillota</taxon>
        <taxon>Clostridia</taxon>
        <taxon>Eubacteriales</taxon>
        <taxon>Clostridiaceae</taxon>
        <taxon>Clostridium</taxon>
    </lineage>
</organism>
<reference evidence="1 2" key="1">
    <citation type="submission" date="2016-11" db="EMBL/GenBank/DDBJ databases">
        <authorList>
            <person name="Jaros S."/>
            <person name="Januszkiewicz K."/>
            <person name="Wedrychowicz H."/>
        </authorList>
    </citation>
    <scope>NUCLEOTIDE SEQUENCE [LARGE SCALE GENOMIC DNA]</scope>
    <source>
        <strain evidence="1 2">DSM 6191</strain>
    </source>
</reference>
<accession>A0A1M5Y6L9</accession>